<proteinExistence type="predicted"/>
<gene>
    <name evidence="1" type="ORF">ACFSYC_06425</name>
</gene>
<accession>A0ABW5XL29</accession>
<evidence type="ECO:0000313" key="1">
    <source>
        <dbReference type="EMBL" id="MFD2864320.1"/>
    </source>
</evidence>
<name>A0ABW5XL29_9SPHI</name>
<protein>
    <recommendedName>
        <fullName evidence="3">Addiction module component</fullName>
    </recommendedName>
</protein>
<reference evidence="2" key="1">
    <citation type="journal article" date="2019" name="Int. J. Syst. Evol. Microbiol.">
        <title>The Global Catalogue of Microorganisms (GCM) 10K type strain sequencing project: providing services to taxonomists for standard genome sequencing and annotation.</title>
        <authorList>
            <consortium name="The Broad Institute Genomics Platform"/>
            <consortium name="The Broad Institute Genome Sequencing Center for Infectious Disease"/>
            <person name="Wu L."/>
            <person name="Ma J."/>
        </authorList>
    </citation>
    <scope>NUCLEOTIDE SEQUENCE [LARGE SCALE GENOMIC DNA]</scope>
    <source>
        <strain evidence="2">KCTC 52232</strain>
    </source>
</reference>
<keyword evidence="2" id="KW-1185">Reference proteome</keyword>
<organism evidence="1 2">
    <name type="scientific">Mucilaginibacter antarcticus</name>
    <dbReference type="NCBI Taxonomy" id="1855725"/>
    <lineage>
        <taxon>Bacteria</taxon>
        <taxon>Pseudomonadati</taxon>
        <taxon>Bacteroidota</taxon>
        <taxon>Sphingobacteriia</taxon>
        <taxon>Sphingobacteriales</taxon>
        <taxon>Sphingobacteriaceae</taxon>
        <taxon>Mucilaginibacter</taxon>
    </lineage>
</organism>
<evidence type="ECO:0008006" key="3">
    <source>
        <dbReference type="Google" id="ProtNLM"/>
    </source>
</evidence>
<evidence type="ECO:0000313" key="2">
    <source>
        <dbReference type="Proteomes" id="UP001597601"/>
    </source>
</evidence>
<comment type="caution">
    <text evidence="1">The sequence shown here is derived from an EMBL/GenBank/DDBJ whole genome shotgun (WGS) entry which is preliminary data.</text>
</comment>
<dbReference type="Proteomes" id="UP001597601">
    <property type="component" value="Unassembled WGS sequence"/>
</dbReference>
<sequence length="79" mass="8961">MATLSIRQKLITYLAEADDSKVKAVYTLLKNDIQADNSFSLTDEQMRILDEEHHLHIAGKSKSYSREEAAQIIKGQRAL</sequence>
<dbReference type="EMBL" id="JBHUON010000005">
    <property type="protein sequence ID" value="MFD2864320.1"/>
    <property type="molecule type" value="Genomic_DNA"/>
</dbReference>
<dbReference type="RefSeq" id="WP_377124728.1">
    <property type="nucleotide sequence ID" value="NZ_JBHUHN010000001.1"/>
</dbReference>